<proteinExistence type="predicted"/>
<reference evidence="3 4" key="1">
    <citation type="submission" date="2011-11" db="EMBL/GenBank/DDBJ databases">
        <title>The Noncontiguous Finished genome of Desulfosporosinus youngiae DSM 17734.</title>
        <authorList>
            <consortium name="US DOE Joint Genome Institute (JGI-PGF)"/>
            <person name="Lucas S."/>
            <person name="Han J."/>
            <person name="Lapidus A."/>
            <person name="Cheng J.-F."/>
            <person name="Goodwin L."/>
            <person name="Pitluck S."/>
            <person name="Peters L."/>
            <person name="Ovchinnikova G."/>
            <person name="Lu M."/>
            <person name="Land M.L."/>
            <person name="Hauser L."/>
            <person name="Pester M."/>
            <person name="Spring S."/>
            <person name="Ollivier B."/>
            <person name="Rattei T."/>
            <person name="Klenk H.-P."/>
            <person name="Wagner M."/>
            <person name="Loy A."/>
            <person name="Woyke T.J."/>
        </authorList>
    </citation>
    <scope>NUCLEOTIDE SEQUENCE [LARGE SCALE GENOMIC DNA]</scope>
    <source>
        <strain evidence="3 4">DSM 17734</strain>
    </source>
</reference>
<dbReference type="GO" id="GO:0004175">
    <property type="term" value="F:endopeptidase activity"/>
    <property type="evidence" value="ECO:0007669"/>
    <property type="project" value="UniProtKB-ARBA"/>
</dbReference>
<feature type="transmembrane region" description="Helical" evidence="1">
    <location>
        <begin position="157"/>
        <end position="179"/>
    </location>
</feature>
<dbReference type="EMBL" id="CM001441">
    <property type="protein sequence ID" value="EHQ90740.1"/>
    <property type="molecule type" value="Genomic_DNA"/>
</dbReference>
<keyword evidence="3" id="KW-0645">Protease</keyword>
<sequence>MKEKKIEVMWKYVINSYLLFWVMVLGLGGLASMVFHASPIAMQWIVVLCSWSPTIVLLIMLKTLKPHMTIKGFYKKAFQGKLKIGLILIVPVIVISVLLLSAWILSAIEQTSIAAQLGVVPSALFGTILFSVLQGASGEESGWRGYLRPELEERYGFIKGNLILGVIWAFWHAPLWFVASDYSGLQLLLYIIENIVIMTSLTIIMGVFMKKCDNLFVAFWIHFCFNLSLNFYADSVYFLAISSVLYLAVALTFLGIYLKSLRLEI</sequence>
<dbReference type="PANTHER" id="PTHR35797">
    <property type="entry name" value="PROTEASE-RELATED"/>
    <property type="match status" value="1"/>
</dbReference>
<dbReference type="Pfam" id="PF02517">
    <property type="entry name" value="Rce1-like"/>
    <property type="match status" value="1"/>
</dbReference>
<feature type="transmembrane region" description="Helical" evidence="1">
    <location>
        <begin position="114"/>
        <end position="136"/>
    </location>
</feature>
<dbReference type="PANTHER" id="PTHR35797:SF1">
    <property type="entry name" value="PROTEASE"/>
    <property type="match status" value="1"/>
</dbReference>
<dbReference type="eggNOG" id="COG1266">
    <property type="taxonomic scope" value="Bacteria"/>
</dbReference>
<dbReference type="InterPro" id="IPR042150">
    <property type="entry name" value="MmRce1-like"/>
</dbReference>
<protein>
    <submittedName>
        <fullName evidence="3">CAAX amino terminal protease family</fullName>
    </submittedName>
</protein>
<evidence type="ECO:0000259" key="2">
    <source>
        <dbReference type="Pfam" id="PF02517"/>
    </source>
</evidence>
<evidence type="ECO:0000313" key="3">
    <source>
        <dbReference type="EMBL" id="EHQ90740.1"/>
    </source>
</evidence>
<feature type="transmembrane region" description="Helical" evidence="1">
    <location>
        <begin position="12"/>
        <end position="35"/>
    </location>
</feature>
<dbReference type="OrthoDB" id="9777755at2"/>
<feature type="transmembrane region" description="Helical" evidence="1">
    <location>
        <begin position="41"/>
        <end position="61"/>
    </location>
</feature>
<name>H5XWU1_9FIRM</name>
<dbReference type="RefSeq" id="WP_007785308.1">
    <property type="nucleotide sequence ID" value="NZ_CM001441.1"/>
</dbReference>
<accession>H5XWU1</accession>
<dbReference type="AlphaFoldDB" id="H5XWU1"/>
<feature type="transmembrane region" description="Helical" evidence="1">
    <location>
        <begin position="185"/>
        <end position="208"/>
    </location>
</feature>
<keyword evidence="3" id="KW-0378">Hydrolase</keyword>
<evidence type="ECO:0000256" key="1">
    <source>
        <dbReference type="SAM" id="Phobius"/>
    </source>
</evidence>
<dbReference type="InterPro" id="IPR003675">
    <property type="entry name" value="Rce1/LyrA-like_dom"/>
</dbReference>
<feature type="domain" description="CAAX prenyl protease 2/Lysostaphin resistance protein A-like" evidence="2">
    <location>
        <begin position="124"/>
        <end position="227"/>
    </location>
</feature>
<dbReference type="STRING" id="768710.DesyoDRAFT_3752"/>
<gene>
    <name evidence="3" type="ORF">DesyoDRAFT_3752</name>
</gene>
<organism evidence="3 4">
    <name type="scientific">Desulfosporosinus youngiae DSM 17734</name>
    <dbReference type="NCBI Taxonomy" id="768710"/>
    <lineage>
        <taxon>Bacteria</taxon>
        <taxon>Bacillati</taxon>
        <taxon>Bacillota</taxon>
        <taxon>Clostridia</taxon>
        <taxon>Eubacteriales</taxon>
        <taxon>Desulfitobacteriaceae</taxon>
        <taxon>Desulfosporosinus</taxon>
    </lineage>
</organism>
<keyword evidence="1" id="KW-1133">Transmembrane helix</keyword>
<feature type="transmembrane region" description="Helical" evidence="1">
    <location>
        <begin position="215"/>
        <end position="233"/>
    </location>
</feature>
<feature type="transmembrane region" description="Helical" evidence="1">
    <location>
        <begin position="82"/>
        <end position="108"/>
    </location>
</feature>
<feature type="transmembrane region" description="Helical" evidence="1">
    <location>
        <begin position="239"/>
        <end position="258"/>
    </location>
</feature>
<keyword evidence="1" id="KW-0812">Transmembrane</keyword>
<keyword evidence="1" id="KW-0472">Membrane</keyword>
<evidence type="ECO:0000313" key="4">
    <source>
        <dbReference type="Proteomes" id="UP000005104"/>
    </source>
</evidence>
<dbReference type="Proteomes" id="UP000005104">
    <property type="component" value="Chromosome"/>
</dbReference>
<dbReference type="GO" id="GO:0006508">
    <property type="term" value="P:proteolysis"/>
    <property type="evidence" value="ECO:0007669"/>
    <property type="project" value="UniProtKB-KW"/>
</dbReference>
<dbReference type="HOGENOM" id="CLU_064706_3_0_9"/>
<keyword evidence="4" id="KW-1185">Reference proteome</keyword>
<dbReference type="GO" id="GO:0080120">
    <property type="term" value="P:CAAX-box protein maturation"/>
    <property type="evidence" value="ECO:0007669"/>
    <property type="project" value="UniProtKB-ARBA"/>
</dbReference>